<comment type="function">
    <text evidence="8">Gustatory receptor which mediates acceptance or avoidance behavior, depending on its substrates.</text>
</comment>
<keyword evidence="2 8" id="KW-1003">Cell membrane</keyword>
<feature type="transmembrane region" description="Helical" evidence="8">
    <location>
        <begin position="250"/>
        <end position="271"/>
    </location>
</feature>
<comment type="caution">
    <text evidence="9">The sequence shown here is derived from an EMBL/GenBank/DDBJ whole genome shotgun (WGS) entry which is preliminary data.</text>
</comment>
<evidence type="ECO:0000256" key="8">
    <source>
        <dbReference type="RuleBase" id="RU363108"/>
    </source>
</evidence>
<keyword evidence="5 8" id="KW-0472">Membrane</keyword>
<comment type="caution">
    <text evidence="8">Lacks conserved residue(s) required for the propagation of feature annotation.</text>
</comment>
<evidence type="ECO:0000313" key="9">
    <source>
        <dbReference type="EMBL" id="KAK0170107.1"/>
    </source>
</evidence>
<sequence>MMRSLRSQDIIKESWSSLCVTGIFGLRPFELCNIKLFGYLYIIIISICYYGLFYYSMKNSEEIFGELEIISKSINIRKIQMFLNAFIMPIMIISNIFAYDKIKNVFVDIHNLDKKLKMFNIQLNYKKYMRKDVVHIFGIIMFTILMGLTEYYSLINDGSTYMYDLTWIVNLFPQIINSIAISTFVVILAKIRRRHSMINNSIVELKYLKKNEVSTIVSTEINNVFKLKLLREMYEICDNIALKINNTYGFILLMSLALFFIAMCAHLKIVYSTFGLQNDVIDCVVDTMWTCFYFGKFLYIINACQSYATEGKRASRVLHEYRVDANHHLLKQENESFARQVGNRDIRINACNFVAIDYSLLAKVVLALTAYVFFLSQFSCTK</sequence>
<evidence type="ECO:0000313" key="10">
    <source>
        <dbReference type="Proteomes" id="UP001168990"/>
    </source>
</evidence>
<dbReference type="GO" id="GO:0008049">
    <property type="term" value="P:male courtship behavior"/>
    <property type="evidence" value="ECO:0007669"/>
    <property type="project" value="TreeGrafter"/>
</dbReference>
<reference evidence="9" key="2">
    <citation type="submission" date="2023-03" db="EMBL/GenBank/DDBJ databases">
        <authorList>
            <person name="Inwood S.N."/>
            <person name="Skelly J.G."/>
            <person name="Guhlin J."/>
            <person name="Harrop T.W.R."/>
            <person name="Goldson S.G."/>
            <person name="Dearden P.K."/>
        </authorList>
    </citation>
    <scope>NUCLEOTIDE SEQUENCE</scope>
    <source>
        <strain evidence="9">Irish</strain>
        <tissue evidence="9">Whole body</tissue>
    </source>
</reference>
<dbReference type="GO" id="GO:0007635">
    <property type="term" value="P:chemosensory behavior"/>
    <property type="evidence" value="ECO:0007669"/>
    <property type="project" value="TreeGrafter"/>
</dbReference>
<feature type="transmembrane region" description="Helical" evidence="8">
    <location>
        <begin position="133"/>
        <end position="155"/>
    </location>
</feature>
<keyword evidence="10" id="KW-1185">Reference proteome</keyword>
<keyword evidence="3 8" id="KW-0812">Transmembrane</keyword>
<feature type="transmembrane region" description="Helical" evidence="8">
    <location>
        <begin position="36"/>
        <end position="57"/>
    </location>
</feature>
<feature type="transmembrane region" description="Helical" evidence="8">
    <location>
        <begin position="167"/>
        <end position="189"/>
    </location>
</feature>
<evidence type="ECO:0000256" key="3">
    <source>
        <dbReference type="ARBA" id="ARBA00022692"/>
    </source>
</evidence>
<dbReference type="GO" id="GO:0043025">
    <property type="term" value="C:neuronal cell body"/>
    <property type="evidence" value="ECO:0007669"/>
    <property type="project" value="TreeGrafter"/>
</dbReference>
<dbReference type="EMBL" id="JAQQBS010000004">
    <property type="protein sequence ID" value="KAK0170107.1"/>
    <property type="molecule type" value="Genomic_DNA"/>
</dbReference>
<evidence type="ECO:0000256" key="6">
    <source>
        <dbReference type="ARBA" id="ARBA00023170"/>
    </source>
</evidence>
<comment type="subcellular location">
    <subcellularLocation>
        <location evidence="1 8">Cell membrane</location>
        <topology evidence="1 8">Multi-pass membrane protein</topology>
    </subcellularLocation>
</comment>
<dbReference type="GO" id="GO:0050909">
    <property type="term" value="P:sensory perception of taste"/>
    <property type="evidence" value="ECO:0007669"/>
    <property type="project" value="InterPro"/>
</dbReference>
<dbReference type="GO" id="GO:0030425">
    <property type="term" value="C:dendrite"/>
    <property type="evidence" value="ECO:0007669"/>
    <property type="project" value="TreeGrafter"/>
</dbReference>
<evidence type="ECO:0000256" key="1">
    <source>
        <dbReference type="ARBA" id="ARBA00004651"/>
    </source>
</evidence>
<dbReference type="Proteomes" id="UP001168990">
    <property type="component" value="Unassembled WGS sequence"/>
</dbReference>
<evidence type="ECO:0000256" key="4">
    <source>
        <dbReference type="ARBA" id="ARBA00022989"/>
    </source>
</evidence>
<evidence type="ECO:0000256" key="7">
    <source>
        <dbReference type="ARBA" id="ARBA00023224"/>
    </source>
</evidence>
<comment type="similarity">
    <text evidence="8">Belongs to the insect chemoreceptor superfamily. Gustatory receptor (GR) family.</text>
</comment>
<evidence type="ECO:0000256" key="5">
    <source>
        <dbReference type="ARBA" id="ARBA00023136"/>
    </source>
</evidence>
<dbReference type="PANTHER" id="PTHR21143">
    <property type="entry name" value="INVERTEBRATE GUSTATORY RECEPTOR"/>
    <property type="match status" value="1"/>
</dbReference>
<organism evidence="9 10">
    <name type="scientific">Microctonus aethiopoides</name>
    <dbReference type="NCBI Taxonomy" id="144406"/>
    <lineage>
        <taxon>Eukaryota</taxon>
        <taxon>Metazoa</taxon>
        <taxon>Ecdysozoa</taxon>
        <taxon>Arthropoda</taxon>
        <taxon>Hexapoda</taxon>
        <taxon>Insecta</taxon>
        <taxon>Pterygota</taxon>
        <taxon>Neoptera</taxon>
        <taxon>Endopterygota</taxon>
        <taxon>Hymenoptera</taxon>
        <taxon>Apocrita</taxon>
        <taxon>Ichneumonoidea</taxon>
        <taxon>Braconidae</taxon>
        <taxon>Euphorinae</taxon>
        <taxon>Microctonus</taxon>
    </lineage>
</organism>
<proteinExistence type="inferred from homology"/>
<gene>
    <name evidence="9" type="ORF">PV328_010710</name>
</gene>
<dbReference type="Pfam" id="PF08395">
    <property type="entry name" value="7tm_7"/>
    <property type="match status" value="1"/>
</dbReference>
<dbReference type="GO" id="GO:0030424">
    <property type="term" value="C:axon"/>
    <property type="evidence" value="ECO:0007669"/>
    <property type="project" value="TreeGrafter"/>
</dbReference>
<protein>
    <recommendedName>
        <fullName evidence="8">Gustatory receptor</fullName>
    </recommendedName>
</protein>
<dbReference type="AlphaFoldDB" id="A0AA39FIA8"/>
<keyword evidence="4 8" id="KW-1133">Transmembrane helix</keyword>
<keyword evidence="7 8" id="KW-0807">Transducer</keyword>
<evidence type="ECO:0000256" key="2">
    <source>
        <dbReference type="ARBA" id="ARBA00022475"/>
    </source>
</evidence>
<reference evidence="9" key="1">
    <citation type="journal article" date="2023" name="bioRxiv">
        <title>Scaffold-level genome assemblies of two parasitoid biocontrol wasps reveal the parthenogenesis mechanism and an associated novel virus.</title>
        <authorList>
            <person name="Inwood S."/>
            <person name="Skelly J."/>
            <person name="Guhlin J."/>
            <person name="Harrop T."/>
            <person name="Goldson S."/>
            <person name="Dearden P."/>
        </authorList>
    </citation>
    <scope>NUCLEOTIDE SEQUENCE</scope>
    <source>
        <strain evidence="9">Irish</strain>
        <tissue evidence="9">Whole body</tissue>
    </source>
</reference>
<accession>A0AA39FIA8</accession>
<dbReference type="GO" id="GO:0005886">
    <property type="term" value="C:plasma membrane"/>
    <property type="evidence" value="ECO:0007669"/>
    <property type="project" value="UniProtKB-SubCell"/>
</dbReference>
<keyword evidence="6 8" id="KW-0675">Receptor</keyword>
<dbReference type="PANTHER" id="PTHR21143:SF133">
    <property type="entry name" value="GUSTATORY AND PHEROMONE RECEPTOR 32A-RELATED"/>
    <property type="match status" value="1"/>
</dbReference>
<dbReference type="InterPro" id="IPR013604">
    <property type="entry name" value="7TM_chemorcpt"/>
</dbReference>
<feature type="transmembrane region" description="Helical" evidence="8">
    <location>
        <begin position="81"/>
        <end position="99"/>
    </location>
</feature>
<feature type="transmembrane region" description="Helical" evidence="8">
    <location>
        <begin position="360"/>
        <end position="380"/>
    </location>
</feature>
<dbReference type="GO" id="GO:0007165">
    <property type="term" value="P:signal transduction"/>
    <property type="evidence" value="ECO:0007669"/>
    <property type="project" value="UniProtKB-KW"/>
</dbReference>
<name>A0AA39FIA8_9HYME</name>